<dbReference type="RefSeq" id="YP_009725284.1">
    <property type="nucleotide sequence ID" value="NC_004927.2"/>
</dbReference>
<name>A0A6B9PCR9_9CAUD</name>
<accession>A0A6B9PCR9</accession>
<sequence length="57" mass="6474">MSTFPPRNQQSIRKDLYSVTEEGKTSFRSISTINRVILYFGKVVALSNHVTNEDGQL</sequence>
<gene>
    <name evidence="1" type="ORF">HfxHF1_205</name>
</gene>
<protein>
    <submittedName>
        <fullName evidence="1">Uncharacterized protein</fullName>
    </submittedName>
</protein>
<keyword evidence="2" id="KW-1185">Reference proteome</keyword>
<dbReference type="KEGG" id="vg:43578449"/>
<proteinExistence type="predicted"/>
<organism evidence="1 2">
    <name type="scientific">Halophage HF1</name>
    <dbReference type="NCBI Taxonomy" id="2847106"/>
    <lineage>
        <taxon>Viruses</taxon>
        <taxon>Duplodnaviria</taxon>
        <taxon>Heunggongvirae</taxon>
        <taxon>Uroviricota</taxon>
        <taxon>Caudoviricetes</taxon>
        <taxon>Thumleimavirales</taxon>
        <taxon>Hafunaviridae</taxon>
        <taxon>Haloferacalesvirus</taxon>
        <taxon>Haloferacalesvirus moolapense</taxon>
        <taxon>Haloferacalesvirus HF1</taxon>
    </lineage>
</organism>
<evidence type="ECO:0000313" key="1">
    <source>
        <dbReference type="EMBL" id="QHD55926.1"/>
    </source>
</evidence>
<evidence type="ECO:0000313" key="2">
    <source>
        <dbReference type="Proteomes" id="UP000001309"/>
    </source>
</evidence>
<dbReference type="GeneID" id="43578449"/>
<dbReference type="EMBL" id="AY190604">
    <property type="protein sequence ID" value="QHD55926.1"/>
    <property type="molecule type" value="Genomic_DNA"/>
</dbReference>
<dbReference type="Proteomes" id="UP000001309">
    <property type="component" value="Segment"/>
</dbReference>
<reference evidence="1 2" key="1">
    <citation type="journal article" date="2004" name="J. Bacteriol.">
        <title>Haloviruses HF1 and HF2: evidence for a recent and large recombination event.</title>
        <authorList>
            <person name="Tang S.L."/>
            <person name="Nuttall S."/>
            <person name="Dyall-Smith M."/>
        </authorList>
    </citation>
    <scope>NUCLEOTIDE SEQUENCE [LARGE SCALE GENOMIC DNA]</scope>
</reference>